<keyword evidence="9" id="KW-1185">Reference proteome</keyword>
<dbReference type="Gene3D" id="1.50.40.10">
    <property type="entry name" value="Mitochondrial carrier domain"/>
    <property type="match status" value="1"/>
</dbReference>
<keyword evidence="2" id="KW-0812">Transmembrane</keyword>
<evidence type="ECO:0000256" key="6">
    <source>
        <dbReference type="ARBA" id="ARBA00023128"/>
    </source>
</evidence>
<dbReference type="EMBL" id="FN653018">
    <property type="protein sequence ID" value="CBY22100.1"/>
    <property type="molecule type" value="Genomic_DNA"/>
</dbReference>
<evidence type="ECO:0000256" key="1">
    <source>
        <dbReference type="ARBA" id="ARBA00004374"/>
    </source>
</evidence>
<dbReference type="OrthoDB" id="10253709at2759"/>
<evidence type="ECO:0000313" key="9">
    <source>
        <dbReference type="Proteomes" id="UP000001307"/>
    </source>
</evidence>
<comment type="subcellular location">
    <subcellularLocation>
        <location evidence="1">Mitochondrion outer membrane</location>
        <topology evidence="1">Multi-pass membrane protein</topology>
    </subcellularLocation>
</comment>
<keyword evidence="4" id="KW-1000">Mitochondrion outer membrane</keyword>
<dbReference type="InterPro" id="IPR023395">
    <property type="entry name" value="MCP_dom_sf"/>
</dbReference>
<dbReference type="PANTHER" id="PTHR10780">
    <property type="entry name" value="MITOCHONDRIAL CARRIER HOMOLOG"/>
    <property type="match status" value="1"/>
</dbReference>
<evidence type="ECO:0000256" key="4">
    <source>
        <dbReference type="ARBA" id="ARBA00022787"/>
    </source>
</evidence>
<keyword evidence="7" id="KW-0472">Membrane</keyword>
<accession>E4WXK8</accession>
<sequence>MSAPEEKKKGEIDWSKIGFQVAICSVSHPVTQARHLIQLGHEPAAPFRKEAGFLKIFNPGGNFYNGVFTGYLLDAGLLSREVIYAGLVAKMTETCISSISQTLVEPVVDDLFLNKNYEKTKSFDDVLAKSLKQFSIQATGIICSRPFCVIAIRQIASIADGSNESSLIEGLKGIASENAWFTGLVPRLLHEAITVFGLNTLVFLYEQTLKDKADDVVEKTMPLLLSLAVSSVAYPLHLVSNIQCIQGTKSVLNAHPELTWLNILSKLYSAKDHSRGSSIFFSRKVRAIKSQESAV</sequence>
<dbReference type="FunCoup" id="E4WXK8">
    <property type="interactions" value="593"/>
</dbReference>
<keyword evidence="5" id="KW-1133">Transmembrane helix</keyword>
<evidence type="ECO:0000256" key="3">
    <source>
        <dbReference type="ARBA" id="ARBA00022737"/>
    </source>
</evidence>
<dbReference type="SUPFAM" id="SSF103506">
    <property type="entry name" value="Mitochondrial carrier"/>
    <property type="match status" value="1"/>
</dbReference>
<organism evidence="8">
    <name type="scientific">Oikopleura dioica</name>
    <name type="common">Tunicate</name>
    <dbReference type="NCBI Taxonomy" id="34765"/>
    <lineage>
        <taxon>Eukaryota</taxon>
        <taxon>Metazoa</taxon>
        <taxon>Chordata</taxon>
        <taxon>Tunicata</taxon>
        <taxon>Appendicularia</taxon>
        <taxon>Copelata</taxon>
        <taxon>Oikopleuridae</taxon>
        <taxon>Oikopleura</taxon>
    </lineage>
</organism>
<evidence type="ECO:0000313" key="8">
    <source>
        <dbReference type="EMBL" id="CBY22100.1"/>
    </source>
</evidence>
<evidence type="ECO:0000256" key="2">
    <source>
        <dbReference type="ARBA" id="ARBA00022692"/>
    </source>
</evidence>
<dbReference type="PANTHER" id="PTHR10780:SF18">
    <property type="entry name" value="LD43650P"/>
    <property type="match status" value="1"/>
</dbReference>
<evidence type="ECO:0000256" key="7">
    <source>
        <dbReference type="ARBA" id="ARBA00023136"/>
    </source>
</evidence>
<dbReference type="InParanoid" id="E4WXK8"/>
<keyword evidence="3" id="KW-0677">Repeat</keyword>
<keyword evidence="6" id="KW-0496">Mitochondrion</keyword>
<protein>
    <submittedName>
        <fullName evidence="8">Uncharacterized protein</fullName>
    </submittedName>
</protein>
<evidence type="ECO:0000256" key="5">
    <source>
        <dbReference type="ARBA" id="ARBA00022989"/>
    </source>
</evidence>
<proteinExistence type="predicted"/>
<dbReference type="AlphaFoldDB" id="E4WXK8"/>
<gene>
    <name evidence="8" type="ORF">GSOID_T00011644001</name>
</gene>
<dbReference type="Proteomes" id="UP000001307">
    <property type="component" value="Unassembled WGS sequence"/>
</dbReference>
<name>E4WXK8_OIKDI</name>
<dbReference type="GO" id="GO:0005741">
    <property type="term" value="C:mitochondrial outer membrane"/>
    <property type="evidence" value="ECO:0007669"/>
    <property type="project" value="UniProtKB-SubCell"/>
</dbReference>
<reference evidence="8" key="1">
    <citation type="journal article" date="2010" name="Science">
        <title>Plasticity of animal genome architecture unmasked by rapid evolution of a pelagic tunicate.</title>
        <authorList>
            <person name="Denoeud F."/>
            <person name="Henriet S."/>
            <person name="Mungpakdee S."/>
            <person name="Aury J.M."/>
            <person name="Da Silva C."/>
            <person name="Brinkmann H."/>
            <person name="Mikhaleva J."/>
            <person name="Olsen L.C."/>
            <person name="Jubin C."/>
            <person name="Canestro C."/>
            <person name="Bouquet J.M."/>
            <person name="Danks G."/>
            <person name="Poulain J."/>
            <person name="Campsteijn C."/>
            <person name="Adamski M."/>
            <person name="Cross I."/>
            <person name="Yadetie F."/>
            <person name="Muffato M."/>
            <person name="Louis A."/>
            <person name="Butcher S."/>
            <person name="Tsagkogeorga G."/>
            <person name="Konrad A."/>
            <person name="Singh S."/>
            <person name="Jensen M.F."/>
            <person name="Cong E.H."/>
            <person name="Eikeseth-Otteraa H."/>
            <person name="Noel B."/>
            <person name="Anthouard V."/>
            <person name="Porcel B.M."/>
            <person name="Kachouri-Lafond R."/>
            <person name="Nishino A."/>
            <person name="Ugolini M."/>
            <person name="Chourrout P."/>
            <person name="Nishida H."/>
            <person name="Aasland R."/>
            <person name="Huzurbazar S."/>
            <person name="Westhof E."/>
            <person name="Delsuc F."/>
            <person name="Lehrach H."/>
            <person name="Reinhardt R."/>
            <person name="Weissenbach J."/>
            <person name="Roy S.W."/>
            <person name="Artiguenave F."/>
            <person name="Postlethwait J.H."/>
            <person name="Manak J.R."/>
            <person name="Thompson E.M."/>
            <person name="Jaillon O."/>
            <person name="Du Pasquier L."/>
            <person name="Boudinot P."/>
            <person name="Liberles D.A."/>
            <person name="Volff J.N."/>
            <person name="Philippe H."/>
            <person name="Lenhard B."/>
            <person name="Roest Crollius H."/>
            <person name="Wincker P."/>
            <person name="Chourrout D."/>
        </authorList>
    </citation>
    <scope>NUCLEOTIDE SEQUENCE [LARGE SCALE GENOMIC DNA]</scope>
</reference>